<dbReference type="AlphaFoldDB" id="E4XNV1"/>
<evidence type="ECO:0000256" key="1">
    <source>
        <dbReference type="SAM" id="Phobius"/>
    </source>
</evidence>
<dbReference type="InParanoid" id="E4XNV1"/>
<reference evidence="2" key="1">
    <citation type="journal article" date="2010" name="Science">
        <title>Plasticity of animal genome architecture unmasked by rapid evolution of a pelagic tunicate.</title>
        <authorList>
            <person name="Denoeud F."/>
            <person name="Henriet S."/>
            <person name="Mungpakdee S."/>
            <person name="Aury J.M."/>
            <person name="Da Silva C."/>
            <person name="Brinkmann H."/>
            <person name="Mikhaleva J."/>
            <person name="Olsen L.C."/>
            <person name="Jubin C."/>
            <person name="Canestro C."/>
            <person name="Bouquet J.M."/>
            <person name="Danks G."/>
            <person name="Poulain J."/>
            <person name="Campsteijn C."/>
            <person name="Adamski M."/>
            <person name="Cross I."/>
            <person name="Yadetie F."/>
            <person name="Muffato M."/>
            <person name="Louis A."/>
            <person name="Butcher S."/>
            <person name="Tsagkogeorga G."/>
            <person name="Konrad A."/>
            <person name="Singh S."/>
            <person name="Jensen M.F."/>
            <person name="Cong E.H."/>
            <person name="Eikeseth-Otteraa H."/>
            <person name="Noel B."/>
            <person name="Anthouard V."/>
            <person name="Porcel B.M."/>
            <person name="Kachouri-Lafond R."/>
            <person name="Nishino A."/>
            <person name="Ugolini M."/>
            <person name="Chourrout P."/>
            <person name="Nishida H."/>
            <person name="Aasland R."/>
            <person name="Huzurbazar S."/>
            <person name="Westhof E."/>
            <person name="Delsuc F."/>
            <person name="Lehrach H."/>
            <person name="Reinhardt R."/>
            <person name="Weissenbach J."/>
            <person name="Roy S.W."/>
            <person name="Artiguenave F."/>
            <person name="Postlethwait J.H."/>
            <person name="Manak J.R."/>
            <person name="Thompson E.M."/>
            <person name="Jaillon O."/>
            <person name="Du Pasquier L."/>
            <person name="Boudinot P."/>
            <person name="Liberles D.A."/>
            <person name="Volff J.N."/>
            <person name="Philippe H."/>
            <person name="Lenhard B."/>
            <person name="Roest Crollius H."/>
            <person name="Wincker P."/>
            <person name="Chourrout D."/>
        </authorList>
    </citation>
    <scope>NUCLEOTIDE SEQUENCE [LARGE SCALE GENOMIC DNA]</scope>
</reference>
<keyword evidence="1" id="KW-1133">Transmembrane helix</keyword>
<protein>
    <submittedName>
        <fullName evidence="2">Uncharacterized protein</fullName>
    </submittedName>
</protein>
<dbReference type="OrthoDB" id="10517665at2759"/>
<accession>E4XNV1</accession>
<gene>
    <name evidence="2" type="ORF">GSOID_T00016705001</name>
</gene>
<evidence type="ECO:0000313" key="3">
    <source>
        <dbReference type="Proteomes" id="UP000001307"/>
    </source>
</evidence>
<organism evidence="2">
    <name type="scientific">Oikopleura dioica</name>
    <name type="common">Tunicate</name>
    <dbReference type="NCBI Taxonomy" id="34765"/>
    <lineage>
        <taxon>Eukaryota</taxon>
        <taxon>Metazoa</taxon>
        <taxon>Chordata</taxon>
        <taxon>Tunicata</taxon>
        <taxon>Appendicularia</taxon>
        <taxon>Copelata</taxon>
        <taxon>Oikopleuridae</taxon>
        <taxon>Oikopleura</taxon>
    </lineage>
</organism>
<name>E4XNV1_OIKDI</name>
<dbReference type="EMBL" id="FN653086">
    <property type="protein sequence ID" value="CBY11539.1"/>
    <property type="molecule type" value="Genomic_DNA"/>
</dbReference>
<feature type="transmembrane region" description="Helical" evidence="1">
    <location>
        <begin position="111"/>
        <end position="130"/>
    </location>
</feature>
<evidence type="ECO:0000313" key="2">
    <source>
        <dbReference type="EMBL" id="CBY11539.1"/>
    </source>
</evidence>
<sequence>MISTFFNKTTKASEEEQARIVWEKFSKSRVPPICVALQRGIHDEKKMFFRRTIVIRYVLNHIALFVFAFLVAIFSLEFGLAMSQNITIHDIMKDTGTWFSDFFLQHLDDHIFIIFDSIAIVFIASWILVLGHMEFGSLKREDWQRFSI</sequence>
<keyword evidence="1" id="KW-0472">Membrane</keyword>
<dbReference type="Proteomes" id="UP000001307">
    <property type="component" value="Unassembled WGS sequence"/>
</dbReference>
<keyword evidence="3" id="KW-1185">Reference proteome</keyword>
<feature type="transmembrane region" description="Helical" evidence="1">
    <location>
        <begin position="54"/>
        <end position="76"/>
    </location>
</feature>
<keyword evidence="1" id="KW-0812">Transmembrane</keyword>
<proteinExistence type="predicted"/>